<dbReference type="AlphaFoldDB" id="A0A2B7XT25"/>
<organism evidence="3 4">
    <name type="scientific">Helicocarpus griseus UAMH5409</name>
    <dbReference type="NCBI Taxonomy" id="1447875"/>
    <lineage>
        <taxon>Eukaryota</taxon>
        <taxon>Fungi</taxon>
        <taxon>Dikarya</taxon>
        <taxon>Ascomycota</taxon>
        <taxon>Pezizomycotina</taxon>
        <taxon>Eurotiomycetes</taxon>
        <taxon>Eurotiomycetidae</taxon>
        <taxon>Onygenales</taxon>
        <taxon>Ajellomycetaceae</taxon>
        <taxon>Helicocarpus</taxon>
    </lineage>
</organism>
<dbReference type="PANTHER" id="PTHR43355:SF2">
    <property type="entry name" value="FLAVIN REDUCTASE (NADPH)"/>
    <property type="match status" value="1"/>
</dbReference>
<evidence type="ECO:0000313" key="4">
    <source>
        <dbReference type="Proteomes" id="UP000223968"/>
    </source>
</evidence>
<name>A0A2B7XT25_9EURO</name>
<dbReference type="InterPro" id="IPR016040">
    <property type="entry name" value="NAD(P)-bd_dom"/>
</dbReference>
<protein>
    <recommendedName>
        <fullName evidence="2">NAD(P)-binding domain-containing protein</fullName>
    </recommendedName>
</protein>
<comment type="similarity">
    <text evidence="1">Belongs to the avfA family.</text>
</comment>
<dbReference type="PANTHER" id="PTHR43355">
    <property type="entry name" value="FLAVIN REDUCTASE (NADPH)"/>
    <property type="match status" value="1"/>
</dbReference>
<dbReference type="InterPro" id="IPR036291">
    <property type="entry name" value="NAD(P)-bd_dom_sf"/>
</dbReference>
<feature type="domain" description="NAD(P)-binding" evidence="2">
    <location>
        <begin position="7"/>
        <end position="203"/>
    </location>
</feature>
<accession>A0A2B7XT25</accession>
<dbReference type="GO" id="GO:0016646">
    <property type="term" value="F:oxidoreductase activity, acting on the CH-NH group of donors, NAD or NADP as acceptor"/>
    <property type="evidence" value="ECO:0007669"/>
    <property type="project" value="TreeGrafter"/>
</dbReference>
<reference evidence="3 4" key="1">
    <citation type="submission" date="2017-10" db="EMBL/GenBank/DDBJ databases">
        <title>Comparative genomics in systemic dimorphic fungi from Ajellomycetaceae.</title>
        <authorList>
            <person name="Munoz J.F."/>
            <person name="Mcewen J.G."/>
            <person name="Clay O.K."/>
            <person name="Cuomo C.A."/>
        </authorList>
    </citation>
    <scope>NUCLEOTIDE SEQUENCE [LARGE SCALE GENOMIC DNA]</scope>
    <source>
        <strain evidence="3 4">UAMH5409</strain>
    </source>
</reference>
<proteinExistence type="inferred from homology"/>
<dbReference type="EMBL" id="PDNB01000063">
    <property type="protein sequence ID" value="PGH12095.1"/>
    <property type="molecule type" value="Genomic_DNA"/>
</dbReference>
<dbReference type="Pfam" id="PF13460">
    <property type="entry name" value="NAD_binding_10"/>
    <property type="match status" value="1"/>
</dbReference>
<comment type="caution">
    <text evidence="3">The sequence shown here is derived from an EMBL/GenBank/DDBJ whole genome shotgun (WGS) entry which is preliminary data.</text>
</comment>
<dbReference type="STRING" id="1447875.A0A2B7XT25"/>
<dbReference type="Proteomes" id="UP000223968">
    <property type="component" value="Unassembled WGS sequence"/>
</dbReference>
<sequence length="225" mass="25285">MKLLILGATGLVGGWTARKALEHGHQLTLYVRDENRVPDGIKEKNVTIIQGSVEDQASLSMAIQGQDAILSSIGPSGWADVPGQITRGYKLILDLMRQYNVRRILAMGTISTYDPQDKPSFYRSCLYWLIFLIARGAQKEMLGIERAFREDGDDLDWTLCRVGLLGNSKEDGGVAEAGWVGDGAWSPLTERRDWANWMVQEVEKETPTWVREMPAIYTPKKRKTN</sequence>
<gene>
    <name evidence="3" type="ORF">AJ79_04494</name>
</gene>
<evidence type="ECO:0000259" key="2">
    <source>
        <dbReference type="Pfam" id="PF13460"/>
    </source>
</evidence>
<keyword evidence="4" id="KW-1185">Reference proteome</keyword>
<evidence type="ECO:0000256" key="1">
    <source>
        <dbReference type="ARBA" id="ARBA00038376"/>
    </source>
</evidence>
<dbReference type="SUPFAM" id="SSF51735">
    <property type="entry name" value="NAD(P)-binding Rossmann-fold domains"/>
    <property type="match status" value="1"/>
</dbReference>
<dbReference type="Gene3D" id="3.40.50.720">
    <property type="entry name" value="NAD(P)-binding Rossmann-like Domain"/>
    <property type="match status" value="1"/>
</dbReference>
<evidence type="ECO:0000313" key="3">
    <source>
        <dbReference type="EMBL" id="PGH12095.1"/>
    </source>
</evidence>
<dbReference type="CDD" id="cd05244">
    <property type="entry name" value="BVR-B_like_SDR_a"/>
    <property type="match status" value="1"/>
</dbReference>
<dbReference type="OrthoDB" id="10254221at2759"/>
<dbReference type="InterPro" id="IPR051606">
    <property type="entry name" value="Polyketide_Oxido-like"/>
</dbReference>